<evidence type="ECO:0000313" key="2">
    <source>
        <dbReference type="Proteomes" id="UP000386466"/>
    </source>
</evidence>
<gene>
    <name evidence="1" type="ORF">LYPA_23C004574</name>
</gene>
<keyword evidence="2" id="KW-1185">Reference proteome</keyword>
<dbReference type="AlphaFoldDB" id="A0A485PBB7"/>
<proteinExistence type="predicted"/>
<organism evidence="1 2">
    <name type="scientific">Lynx pardinus</name>
    <name type="common">Iberian lynx</name>
    <name type="synonym">Felis pardina</name>
    <dbReference type="NCBI Taxonomy" id="191816"/>
    <lineage>
        <taxon>Eukaryota</taxon>
        <taxon>Metazoa</taxon>
        <taxon>Chordata</taxon>
        <taxon>Craniata</taxon>
        <taxon>Vertebrata</taxon>
        <taxon>Euteleostomi</taxon>
        <taxon>Mammalia</taxon>
        <taxon>Eutheria</taxon>
        <taxon>Laurasiatheria</taxon>
        <taxon>Carnivora</taxon>
        <taxon>Feliformia</taxon>
        <taxon>Felidae</taxon>
        <taxon>Felinae</taxon>
        <taxon>Lynx</taxon>
    </lineage>
</organism>
<reference evidence="1 2" key="1">
    <citation type="submission" date="2019-01" db="EMBL/GenBank/DDBJ databases">
        <authorList>
            <person name="Alioto T."/>
            <person name="Alioto T."/>
        </authorList>
    </citation>
    <scope>NUCLEOTIDE SEQUENCE [LARGE SCALE GENOMIC DNA]</scope>
</reference>
<protein>
    <submittedName>
        <fullName evidence="1">Kinesin-like protein kif2a</fullName>
    </submittedName>
</protein>
<dbReference type="EMBL" id="CAAGRJ010027563">
    <property type="protein sequence ID" value="VFV39612.1"/>
    <property type="molecule type" value="Genomic_DNA"/>
</dbReference>
<dbReference type="Proteomes" id="UP000386466">
    <property type="component" value="Unassembled WGS sequence"/>
</dbReference>
<name>A0A485PBB7_LYNPA</name>
<accession>A0A485PBB7</accession>
<evidence type="ECO:0000313" key="1">
    <source>
        <dbReference type="EMBL" id="VFV39612.1"/>
    </source>
</evidence>
<sequence length="100" mass="11317">MASCENTLDALRYANKVRELTVDPADAGDLHSMMHCPPNQIDVLEAEWGMGSSLQRSNVKLLCEHSEEEVSPQLFTFHEAVSQMEEMEAQVVKDHRRAVF</sequence>